<protein>
    <submittedName>
        <fullName evidence="1">Putative LOC100899549 [Metaseiulus occidentalis]</fullName>
    </submittedName>
</protein>
<name>A0A0K2V3F4_LEPSM</name>
<sequence>MCGIIFFENKSISYRFCCFSCPFHSLWQVISHSKTSHHINNIKVHKKHKTLGNEGELSGSSFNLDVANLFVSCNIPLNVLDHPNFSKFIEKYTGKISPGRWVVNNLIGEVRQGVFNRIKEEVGFFHCTR</sequence>
<proteinExistence type="predicted"/>
<accession>A0A0K2V3F4</accession>
<dbReference type="AlphaFoldDB" id="A0A0K2V3F4"/>
<evidence type="ECO:0000313" key="1">
    <source>
        <dbReference type="EMBL" id="CDW45073.1"/>
    </source>
</evidence>
<organism evidence="1">
    <name type="scientific">Lepeophtheirus salmonis</name>
    <name type="common">Salmon louse</name>
    <name type="synonym">Caligus salmonis</name>
    <dbReference type="NCBI Taxonomy" id="72036"/>
    <lineage>
        <taxon>Eukaryota</taxon>
        <taxon>Metazoa</taxon>
        <taxon>Ecdysozoa</taxon>
        <taxon>Arthropoda</taxon>
        <taxon>Crustacea</taxon>
        <taxon>Multicrustacea</taxon>
        <taxon>Hexanauplia</taxon>
        <taxon>Copepoda</taxon>
        <taxon>Siphonostomatoida</taxon>
        <taxon>Caligidae</taxon>
        <taxon>Lepeophtheirus</taxon>
    </lineage>
</organism>
<reference evidence="1" key="1">
    <citation type="submission" date="2014-05" db="EMBL/GenBank/DDBJ databases">
        <authorList>
            <person name="Chronopoulou M."/>
        </authorList>
    </citation>
    <scope>NUCLEOTIDE SEQUENCE</scope>
    <source>
        <tissue evidence="1">Whole organism</tissue>
    </source>
</reference>
<dbReference type="EMBL" id="HACA01027712">
    <property type="protein sequence ID" value="CDW45073.1"/>
    <property type="molecule type" value="Transcribed_RNA"/>
</dbReference>